<proteinExistence type="predicted"/>
<organism evidence="1">
    <name type="scientific">Octopus bimaculoides</name>
    <name type="common">California two-spotted octopus</name>
    <dbReference type="NCBI Taxonomy" id="37653"/>
    <lineage>
        <taxon>Eukaryota</taxon>
        <taxon>Metazoa</taxon>
        <taxon>Spiralia</taxon>
        <taxon>Lophotrochozoa</taxon>
        <taxon>Mollusca</taxon>
        <taxon>Cephalopoda</taxon>
        <taxon>Coleoidea</taxon>
        <taxon>Octopodiformes</taxon>
        <taxon>Octopoda</taxon>
        <taxon>Incirrata</taxon>
        <taxon>Octopodidae</taxon>
        <taxon>Octopus</taxon>
    </lineage>
</organism>
<reference evidence="1" key="1">
    <citation type="submission" date="2015-07" db="EMBL/GenBank/DDBJ databases">
        <title>MeaNS - Measles Nucleotide Surveillance Program.</title>
        <authorList>
            <person name="Tran T."/>
            <person name="Druce J."/>
        </authorList>
    </citation>
    <scope>NUCLEOTIDE SEQUENCE</scope>
    <source>
        <strain evidence="1">UCB-OBI-ISO-001</strain>
        <tissue evidence="1">Gonad</tissue>
    </source>
</reference>
<name>A0A0L8HU65_OCTBM</name>
<sequence length="54" mass="5894">MTTIFLQFQELPVPAATSSFFKWWLWGLAGDSDGDSRRATSENLCTSVAAAHSS</sequence>
<dbReference type="EMBL" id="KQ417358">
    <property type="protein sequence ID" value="KOF92340.1"/>
    <property type="molecule type" value="Genomic_DNA"/>
</dbReference>
<protein>
    <submittedName>
        <fullName evidence="1">Uncharacterized protein</fullName>
    </submittedName>
</protein>
<evidence type="ECO:0000313" key="1">
    <source>
        <dbReference type="EMBL" id="KOF92340.1"/>
    </source>
</evidence>
<gene>
    <name evidence="1" type="ORF">OCBIM_22006852mg</name>
</gene>
<accession>A0A0L8HU65</accession>
<dbReference type="AlphaFoldDB" id="A0A0L8HU65"/>